<gene>
    <name evidence="4" type="ordered locus">Tcur_2988</name>
</gene>
<name>D1A808_THECD</name>
<dbReference type="STRING" id="471852.Tcur_2988"/>
<comment type="similarity">
    <text evidence="1">Belongs to the amidase family.</text>
</comment>
<organism evidence="4 5">
    <name type="scientific">Thermomonospora curvata (strain ATCC 19995 / DSM 43183 / JCM 3096 / KCTC 9072 / NBRC 15933 / NCIMB 10081 / Henssen B9)</name>
    <dbReference type="NCBI Taxonomy" id="471852"/>
    <lineage>
        <taxon>Bacteria</taxon>
        <taxon>Bacillati</taxon>
        <taxon>Actinomycetota</taxon>
        <taxon>Actinomycetes</taxon>
        <taxon>Streptosporangiales</taxon>
        <taxon>Thermomonosporaceae</taxon>
        <taxon>Thermomonospora</taxon>
    </lineage>
</organism>
<evidence type="ECO:0000313" key="4">
    <source>
        <dbReference type="EMBL" id="ACY98530.1"/>
    </source>
</evidence>
<dbReference type="Pfam" id="PF01425">
    <property type="entry name" value="Amidase"/>
    <property type="match status" value="1"/>
</dbReference>
<protein>
    <submittedName>
        <fullName evidence="4">Amidase</fullName>
    </submittedName>
</protein>
<evidence type="ECO:0000256" key="1">
    <source>
        <dbReference type="ARBA" id="ARBA00009199"/>
    </source>
</evidence>
<dbReference type="PANTHER" id="PTHR11895">
    <property type="entry name" value="TRANSAMIDASE"/>
    <property type="match status" value="1"/>
</dbReference>
<dbReference type="AlphaFoldDB" id="D1A808"/>
<dbReference type="Proteomes" id="UP000001918">
    <property type="component" value="Chromosome"/>
</dbReference>
<evidence type="ECO:0000259" key="3">
    <source>
        <dbReference type="Pfam" id="PF01425"/>
    </source>
</evidence>
<dbReference type="PROSITE" id="PS00571">
    <property type="entry name" value="AMIDASES"/>
    <property type="match status" value="1"/>
</dbReference>
<keyword evidence="5" id="KW-1185">Reference proteome</keyword>
<evidence type="ECO:0000313" key="5">
    <source>
        <dbReference type="Proteomes" id="UP000001918"/>
    </source>
</evidence>
<sequence>MVAAMDTWNGWSVAELHALYRGGKATPSQIVEECLRRIEASGSLGAYTAVLDETARAEAARLDRRMGHEPMGPLFGVPVAVKELIDVAGAEIGYGSRAFAGRIATADAEAVRRLRAAGAIVVGVTRSPEFGWSLSGRDAASPAPVANPWDPARDPGGSSSGSAVAVATGTVCLALGTDTAGSIRMPAALCGVWGFKPTRGAVSDRGVRLLSRSFDHVGPLAGTPRDLQAAYEALGGWPASPQDAQPPGTVVVAPRDGLHPDYAEALTAAADRFTALGWRVLTEDFAPPEDVIDGYMMMLLHEGARLYADEPGSSVELCTEPVQEMLRAGHGVTDALYRDARRTVARYRDGLLARLDPGTLLLGVVCPGPPHPSRAATAVTAGGPRPFVQAVIPWTLPQSIAGLPAVAVPAGRDRDGMPIGLQLSGAPGRDGTVLAAAALLGGRAA</sequence>
<dbReference type="InterPro" id="IPR036928">
    <property type="entry name" value="AS_sf"/>
</dbReference>
<dbReference type="EMBL" id="CP001738">
    <property type="protein sequence ID" value="ACY98530.1"/>
    <property type="molecule type" value="Genomic_DNA"/>
</dbReference>
<dbReference type="PANTHER" id="PTHR11895:SF7">
    <property type="entry name" value="GLUTAMYL-TRNA(GLN) AMIDOTRANSFERASE SUBUNIT A, MITOCHONDRIAL"/>
    <property type="match status" value="1"/>
</dbReference>
<feature type="region of interest" description="Disordered" evidence="2">
    <location>
        <begin position="141"/>
        <end position="161"/>
    </location>
</feature>
<evidence type="ECO:0000256" key="2">
    <source>
        <dbReference type="SAM" id="MobiDB-lite"/>
    </source>
</evidence>
<dbReference type="InterPro" id="IPR000120">
    <property type="entry name" value="Amidase"/>
</dbReference>
<dbReference type="SUPFAM" id="SSF75304">
    <property type="entry name" value="Amidase signature (AS) enzymes"/>
    <property type="match status" value="1"/>
</dbReference>
<accession>D1A808</accession>
<feature type="domain" description="Amidase" evidence="3">
    <location>
        <begin position="30"/>
        <end position="434"/>
    </location>
</feature>
<reference evidence="4 5" key="1">
    <citation type="journal article" date="2011" name="Stand. Genomic Sci.">
        <title>Complete genome sequence of Thermomonospora curvata type strain (B9).</title>
        <authorList>
            <person name="Chertkov O."/>
            <person name="Sikorski J."/>
            <person name="Nolan M."/>
            <person name="Lapidus A."/>
            <person name="Lucas S."/>
            <person name="Del Rio T.G."/>
            <person name="Tice H."/>
            <person name="Cheng J.F."/>
            <person name="Goodwin L."/>
            <person name="Pitluck S."/>
            <person name="Liolios K."/>
            <person name="Ivanova N."/>
            <person name="Mavromatis K."/>
            <person name="Mikhailova N."/>
            <person name="Ovchinnikova G."/>
            <person name="Pati A."/>
            <person name="Chen A."/>
            <person name="Palaniappan K."/>
            <person name="Djao O.D."/>
            <person name="Land M."/>
            <person name="Hauser L."/>
            <person name="Chang Y.J."/>
            <person name="Jeffries C.D."/>
            <person name="Brettin T."/>
            <person name="Han C."/>
            <person name="Detter J.C."/>
            <person name="Rohde M."/>
            <person name="Goker M."/>
            <person name="Woyke T."/>
            <person name="Bristow J."/>
            <person name="Eisen J.A."/>
            <person name="Markowitz V."/>
            <person name="Hugenholtz P."/>
            <person name="Klenk H.P."/>
            <person name="Kyrpides N.C."/>
        </authorList>
    </citation>
    <scope>NUCLEOTIDE SEQUENCE [LARGE SCALE GENOMIC DNA]</scope>
    <source>
        <strain evidence="5">ATCC 19995 / DSM 43183 / JCM 3096 / KCTC 9072 / NBRC 15933 / NCIMB 10081 / Henssen B9</strain>
    </source>
</reference>
<dbReference type="GO" id="GO:0003824">
    <property type="term" value="F:catalytic activity"/>
    <property type="evidence" value="ECO:0007669"/>
    <property type="project" value="InterPro"/>
</dbReference>
<dbReference type="eggNOG" id="COG0154">
    <property type="taxonomic scope" value="Bacteria"/>
</dbReference>
<proteinExistence type="inferred from homology"/>
<dbReference type="InterPro" id="IPR020556">
    <property type="entry name" value="Amidase_CS"/>
</dbReference>
<dbReference type="Gene3D" id="3.90.1300.10">
    <property type="entry name" value="Amidase signature (AS) domain"/>
    <property type="match status" value="1"/>
</dbReference>
<dbReference type="KEGG" id="tcu:Tcur_2988"/>
<dbReference type="HOGENOM" id="CLU_009600_0_3_11"/>
<dbReference type="InterPro" id="IPR023631">
    <property type="entry name" value="Amidase_dom"/>
</dbReference>